<proteinExistence type="predicted"/>
<reference evidence="2 3" key="1">
    <citation type="journal article" date="2021" name="Nat. Plants">
        <title>The Taxus genome provides insights into paclitaxel biosynthesis.</title>
        <authorList>
            <person name="Xiong X."/>
            <person name="Gou J."/>
            <person name="Liao Q."/>
            <person name="Li Y."/>
            <person name="Zhou Q."/>
            <person name="Bi G."/>
            <person name="Li C."/>
            <person name="Du R."/>
            <person name="Wang X."/>
            <person name="Sun T."/>
            <person name="Guo L."/>
            <person name="Liang H."/>
            <person name="Lu P."/>
            <person name="Wu Y."/>
            <person name="Zhang Z."/>
            <person name="Ro D.K."/>
            <person name="Shang Y."/>
            <person name="Huang S."/>
            <person name="Yan J."/>
        </authorList>
    </citation>
    <scope>NUCLEOTIDE SEQUENCE [LARGE SCALE GENOMIC DNA]</scope>
    <source>
        <strain evidence="2">Ta-2019</strain>
    </source>
</reference>
<feature type="domain" description="Reverse transcriptase" evidence="1">
    <location>
        <begin position="1"/>
        <end position="139"/>
    </location>
</feature>
<dbReference type="OMA" id="DYFLVEM"/>
<dbReference type="InterPro" id="IPR043502">
    <property type="entry name" value="DNA/RNA_pol_sf"/>
</dbReference>
<name>A0AA38CBC4_TAXCH</name>
<organism evidence="2 3">
    <name type="scientific">Taxus chinensis</name>
    <name type="common">Chinese yew</name>
    <name type="synonym">Taxus wallichiana var. chinensis</name>
    <dbReference type="NCBI Taxonomy" id="29808"/>
    <lineage>
        <taxon>Eukaryota</taxon>
        <taxon>Viridiplantae</taxon>
        <taxon>Streptophyta</taxon>
        <taxon>Embryophyta</taxon>
        <taxon>Tracheophyta</taxon>
        <taxon>Spermatophyta</taxon>
        <taxon>Pinopsida</taxon>
        <taxon>Pinidae</taxon>
        <taxon>Conifers II</taxon>
        <taxon>Cupressales</taxon>
        <taxon>Taxaceae</taxon>
        <taxon>Taxus</taxon>
    </lineage>
</organism>
<dbReference type="PANTHER" id="PTHR47027">
    <property type="entry name" value="REVERSE TRANSCRIPTASE DOMAIN-CONTAINING PROTEIN"/>
    <property type="match status" value="1"/>
</dbReference>
<dbReference type="InterPro" id="IPR000477">
    <property type="entry name" value="RT_dom"/>
</dbReference>
<evidence type="ECO:0000313" key="3">
    <source>
        <dbReference type="Proteomes" id="UP000824469"/>
    </source>
</evidence>
<dbReference type="SUPFAM" id="SSF56672">
    <property type="entry name" value="DNA/RNA polymerases"/>
    <property type="match status" value="1"/>
</dbReference>
<feature type="non-terminal residue" evidence="2">
    <location>
        <position position="1"/>
    </location>
</feature>
<comment type="caution">
    <text evidence="2">The sequence shown here is derived from an EMBL/GenBank/DDBJ whole genome shotgun (WGS) entry which is preliminary data.</text>
</comment>
<evidence type="ECO:0000259" key="1">
    <source>
        <dbReference type="PROSITE" id="PS50878"/>
    </source>
</evidence>
<dbReference type="EMBL" id="JAHRHJ020000665">
    <property type="protein sequence ID" value="KAH9293842.1"/>
    <property type="molecule type" value="Genomic_DNA"/>
</dbReference>
<gene>
    <name evidence="2" type="ORF">KI387_040956</name>
</gene>
<protein>
    <recommendedName>
        <fullName evidence="1">Reverse transcriptase domain-containing protein</fullName>
    </recommendedName>
</protein>
<dbReference type="AlphaFoldDB" id="A0AA38CBC4"/>
<evidence type="ECO:0000313" key="2">
    <source>
        <dbReference type="EMBL" id="KAH9293842.1"/>
    </source>
</evidence>
<dbReference type="Proteomes" id="UP000824469">
    <property type="component" value="Unassembled WGS sequence"/>
</dbReference>
<sequence>KAFDSVPREALFRRLRDIGISETLLTAIMRLYEEVLGRLRTSVGLSDFIRSTIGVKQGCPLSPTLFGIYIDELEDFLRDHIQEGDGCLLHHVLIYILLFADDVVLLASSAEGLQRQLDALALFCDHRQLTVNLGKTKVM</sequence>
<accession>A0AA38CBC4</accession>
<feature type="non-terminal residue" evidence="2">
    <location>
        <position position="139"/>
    </location>
</feature>
<dbReference type="PANTHER" id="PTHR47027:SF20">
    <property type="entry name" value="REVERSE TRANSCRIPTASE-LIKE PROTEIN WITH RNA-DIRECTED DNA POLYMERASE DOMAIN"/>
    <property type="match status" value="1"/>
</dbReference>
<dbReference type="Pfam" id="PF00078">
    <property type="entry name" value="RVT_1"/>
    <property type="match status" value="1"/>
</dbReference>
<dbReference type="PROSITE" id="PS50878">
    <property type="entry name" value="RT_POL"/>
    <property type="match status" value="1"/>
</dbReference>
<keyword evidence="3" id="KW-1185">Reference proteome</keyword>